<evidence type="ECO:0000256" key="7">
    <source>
        <dbReference type="ARBA" id="ARBA00022950"/>
    </source>
</evidence>
<evidence type="ECO:0000256" key="10">
    <source>
        <dbReference type="ARBA" id="ARBA00023296"/>
    </source>
</evidence>
<dbReference type="EMBL" id="LR796626">
    <property type="protein sequence ID" value="CAB4156336.1"/>
    <property type="molecule type" value="Genomic_DNA"/>
</dbReference>
<dbReference type="GO" id="GO:0099002">
    <property type="term" value="P:symbiont genome ejection through host cell envelope, short tail mechanism"/>
    <property type="evidence" value="ECO:0007669"/>
    <property type="project" value="UniProtKB-KW"/>
</dbReference>
<keyword evidence="10" id="KW-1160">Virus entry into host cell</keyword>
<organism evidence="11">
    <name type="scientific">uncultured Caudovirales phage</name>
    <dbReference type="NCBI Taxonomy" id="2100421"/>
    <lineage>
        <taxon>Viruses</taxon>
        <taxon>Duplodnaviria</taxon>
        <taxon>Heunggongvirae</taxon>
        <taxon>Uroviricota</taxon>
        <taxon>Caudoviricetes</taxon>
        <taxon>Peduoviridae</taxon>
        <taxon>Maltschvirus</taxon>
        <taxon>Maltschvirus maltsch</taxon>
    </lineage>
</organism>
<evidence type="ECO:0000256" key="9">
    <source>
        <dbReference type="ARBA" id="ARBA00023219"/>
    </source>
</evidence>
<comment type="function">
    <text evidence="1">Forms the portal vertex of the capsid. This portal plays critical roles in head assembly, genome packaging, neck/tail attachment, and genome ejection. The portal protein multimerizes as a single ring-shaped homododecamer arranged around a central channel.</text>
</comment>
<evidence type="ECO:0000256" key="2">
    <source>
        <dbReference type="ARBA" id="ARBA00004328"/>
    </source>
</evidence>
<reference evidence="11" key="1">
    <citation type="submission" date="2020-04" db="EMBL/GenBank/DDBJ databases">
        <authorList>
            <person name="Chiriac C."/>
            <person name="Salcher M."/>
            <person name="Ghai R."/>
            <person name="Kavagutti S V."/>
        </authorList>
    </citation>
    <scope>NUCLEOTIDE SEQUENCE</scope>
</reference>
<keyword evidence="4" id="KW-1162">Viral penetration into host cytoplasm</keyword>
<evidence type="ECO:0000256" key="8">
    <source>
        <dbReference type="ARBA" id="ARBA00023009"/>
    </source>
</evidence>
<sequence>MDIEQLIHTYNTLKGNRGTWEQHWEEIAERILPRQIGFVGQRTDGEKRTQKVFDSKPMIALERFAAVMDSMLTPRQSRWHNLRTTNEDLNRDFAVQDWFYKVNNILYQSRYTPSANFSGQNSERWISTGAFGTGALFIDWDSGSATNEPGLRYRCVNLRD</sequence>
<evidence type="ECO:0000256" key="6">
    <source>
        <dbReference type="ARBA" id="ARBA00022844"/>
    </source>
</evidence>
<keyword evidence="6" id="KW-0946">Virion</keyword>
<dbReference type="GO" id="GO:0044423">
    <property type="term" value="C:virion component"/>
    <property type="evidence" value="ECO:0007669"/>
    <property type="project" value="UniProtKB-KW"/>
</dbReference>
<dbReference type="InterPro" id="IPR020991">
    <property type="entry name" value="Connector_podovirus"/>
</dbReference>
<evidence type="ECO:0000256" key="3">
    <source>
        <dbReference type="ARBA" id="ARBA00022470"/>
    </source>
</evidence>
<evidence type="ECO:0000256" key="4">
    <source>
        <dbReference type="ARBA" id="ARBA00022595"/>
    </source>
</evidence>
<dbReference type="Pfam" id="PF12236">
    <property type="entry name" value="Head-tail_con"/>
    <property type="match status" value="1"/>
</dbReference>
<keyword evidence="3" id="KW-1244">Viral short tail ejection system</keyword>
<comment type="subcellular location">
    <subcellularLocation>
        <location evidence="2">Virion</location>
    </subcellularLocation>
</comment>
<evidence type="ECO:0000256" key="5">
    <source>
        <dbReference type="ARBA" id="ARBA00022612"/>
    </source>
</evidence>
<proteinExistence type="predicted"/>
<accession>A0A6J5NEV1</accession>
<keyword evidence="8" id="KW-1171">Viral genome ejection through host cell envelope</keyword>
<protein>
    <submittedName>
        <fullName evidence="11">Head-to-tail connector protein, podovirus-type</fullName>
    </submittedName>
</protein>
<keyword evidence="5" id="KW-1188">Viral release from host cell</keyword>
<keyword evidence="9" id="KW-0231">Viral genome packaging</keyword>
<gene>
    <name evidence="11" type="ORF">UFOVP669_58</name>
</gene>
<name>A0A6J5NEV1_9CAUD</name>
<evidence type="ECO:0000313" key="11">
    <source>
        <dbReference type="EMBL" id="CAB4156336.1"/>
    </source>
</evidence>
<keyword evidence="7" id="KW-0118">Viral capsid assembly</keyword>
<evidence type="ECO:0000256" key="1">
    <source>
        <dbReference type="ARBA" id="ARBA00003421"/>
    </source>
</evidence>
<feature type="non-terminal residue" evidence="11">
    <location>
        <position position="160"/>
    </location>
</feature>